<dbReference type="Pfam" id="PF00563">
    <property type="entry name" value="EAL"/>
    <property type="match status" value="1"/>
</dbReference>
<organism evidence="4">
    <name type="scientific">Gymnodinialimonas phycosphaerae</name>
    <dbReference type="NCBI Taxonomy" id="2841589"/>
    <lineage>
        <taxon>Bacteria</taxon>
        <taxon>Pseudomonadati</taxon>
        <taxon>Pseudomonadota</taxon>
        <taxon>Alphaproteobacteria</taxon>
        <taxon>Rhodobacterales</taxon>
        <taxon>Paracoccaceae</taxon>
        <taxon>Gymnodinialimonas</taxon>
    </lineage>
</organism>
<dbReference type="InterPro" id="IPR043128">
    <property type="entry name" value="Rev_trsase/Diguanyl_cyclase"/>
</dbReference>
<dbReference type="SUPFAM" id="SSF141868">
    <property type="entry name" value="EAL domain-like"/>
    <property type="match status" value="1"/>
</dbReference>
<dbReference type="InterPro" id="IPR035919">
    <property type="entry name" value="EAL_sf"/>
</dbReference>
<dbReference type="InterPro" id="IPR035965">
    <property type="entry name" value="PAS-like_dom_sf"/>
</dbReference>
<evidence type="ECO:0000259" key="1">
    <source>
        <dbReference type="PROSITE" id="PS50883"/>
    </source>
</evidence>
<dbReference type="EMBL" id="CP078073">
    <property type="protein sequence ID" value="QXL89486.1"/>
    <property type="molecule type" value="Genomic_DNA"/>
</dbReference>
<dbReference type="InterPro" id="IPR000160">
    <property type="entry name" value="GGDEF_dom"/>
</dbReference>
<name>A0A975TYB9_9RHOB</name>
<dbReference type="AlphaFoldDB" id="A0A975TYB9"/>
<dbReference type="SUPFAM" id="SSF55073">
    <property type="entry name" value="Nucleotide cyclase"/>
    <property type="match status" value="1"/>
</dbReference>
<gene>
    <name evidence="3" type="ORF">KUL25_08280</name>
    <name evidence="4" type="ORF">KUL25_08285</name>
</gene>
<dbReference type="NCBIfam" id="TIGR00254">
    <property type="entry name" value="GGDEF"/>
    <property type="match status" value="1"/>
</dbReference>
<evidence type="ECO:0000313" key="4">
    <source>
        <dbReference type="EMBL" id="QXL89486.1"/>
    </source>
</evidence>
<evidence type="ECO:0000313" key="3">
    <source>
        <dbReference type="EMBL" id="MBY4892758.1"/>
    </source>
</evidence>
<dbReference type="PROSITE" id="PS50883">
    <property type="entry name" value="EAL"/>
    <property type="match status" value="1"/>
</dbReference>
<keyword evidence="5" id="KW-1185">Reference proteome</keyword>
<protein>
    <submittedName>
        <fullName evidence="4">EAL domain-containing protein</fullName>
    </submittedName>
</protein>
<dbReference type="PANTHER" id="PTHR44757:SF2">
    <property type="entry name" value="BIOFILM ARCHITECTURE MAINTENANCE PROTEIN MBAA"/>
    <property type="match status" value="1"/>
</dbReference>
<dbReference type="PROSITE" id="PS50887">
    <property type="entry name" value="GGDEF"/>
    <property type="match status" value="1"/>
</dbReference>
<evidence type="ECO:0000313" key="5">
    <source>
        <dbReference type="Proteomes" id="UP000693972"/>
    </source>
</evidence>
<dbReference type="RefSeq" id="WP_257892523.1">
    <property type="nucleotide sequence ID" value="NZ_JAIMBW010000001.1"/>
</dbReference>
<proteinExistence type="predicted"/>
<dbReference type="PANTHER" id="PTHR44757">
    <property type="entry name" value="DIGUANYLATE CYCLASE DGCP"/>
    <property type="match status" value="1"/>
</dbReference>
<dbReference type="Proteomes" id="UP000693972">
    <property type="component" value="Unassembled WGS sequence"/>
</dbReference>
<dbReference type="CDD" id="cd01948">
    <property type="entry name" value="EAL"/>
    <property type="match status" value="1"/>
</dbReference>
<dbReference type="Gene3D" id="3.20.20.450">
    <property type="entry name" value="EAL domain"/>
    <property type="match status" value="1"/>
</dbReference>
<dbReference type="Pfam" id="PF00990">
    <property type="entry name" value="GGDEF"/>
    <property type="match status" value="1"/>
</dbReference>
<evidence type="ECO:0000259" key="2">
    <source>
        <dbReference type="PROSITE" id="PS50887"/>
    </source>
</evidence>
<dbReference type="EMBL" id="JAIMBW010000001">
    <property type="protein sequence ID" value="MBY4892758.1"/>
    <property type="molecule type" value="Genomic_DNA"/>
</dbReference>
<feature type="domain" description="GGDEF" evidence="2">
    <location>
        <begin position="269"/>
        <end position="401"/>
    </location>
</feature>
<dbReference type="CDD" id="cd01949">
    <property type="entry name" value="GGDEF"/>
    <property type="match status" value="1"/>
</dbReference>
<dbReference type="SMART" id="SM00052">
    <property type="entry name" value="EAL"/>
    <property type="match status" value="1"/>
</dbReference>
<dbReference type="Gene3D" id="3.30.70.270">
    <property type="match status" value="1"/>
</dbReference>
<reference evidence="4 5" key="1">
    <citation type="submission" date="2021-07" db="EMBL/GenBank/DDBJ databases">
        <title>Karlodiniumbacter phycospheric gen. nov., sp. nov., a phycosphere bacterium isolated from karlodinium veneficum.</title>
        <authorList>
            <person name="Peng Y."/>
            <person name="Jiang L."/>
            <person name="Lee J."/>
        </authorList>
    </citation>
    <scope>NUCLEOTIDE SEQUENCE</scope>
    <source>
        <strain evidence="4 5">N5</strain>
    </source>
</reference>
<accession>A0A975TYB9</accession>
<dbReference type="InterPro" id="IPR052155">
    <property type="entry name" value="Biofilm_reg_signaling"/>
</dbReference>
<dbReference type="SMART" id="SM00267">
    <property type="entry name" value="GGDEF"/>
    <property type="match status" value="1"/>
</dbReference>
<dbReference type="InterPro" id="IPR001633">
    <property type="entry name" value="EAL_dom"/>
</dbReference>
<sequence length="661" mass="72780">MARADKIDQFAAARRLQTPTWVYDIDACRIVHANPSACTLWQAASEEDLQKRDLAEDMTATVSRRLKQYQADFIDHDATFKELWTLFPNGVPTSVLVLYSGFRLSDGRMGMLCEALPERDELPDNLRSVEALLHTDVMVTLFSADGPPLYTNPAAHNASGNPSAPLRDLFVSSADHAVLLAGLEGGGEHRQIAEIHTKTGARWFDVSAKKCSDAVTGQPAILVTAIDVSELKLARDQARYLASRDQLTGCFNRSYLHQHVAKLAEAKAATTALIYFDVDRFKQINDTYGHVIGDRVLMELADRAIRHGQPDDLVVRLGGDEFLIVLSQASAAPWQERVERFFKGLSAPTEIGSISINTKVSMGISAFDPARTDIDVALRHADIALYLAKNNGRNRYVIYDDQMGAAADKRSRTEAEIEVALDANQFELHYQPRLDLATGRIVAVEGLARWRHPERGLVPPDDFIPICEDTGLIHVLGRQVLEIGFAQAAAWHEAGYDVQLSLNISPRQFSDPHLLEMLEGFAARPGFPVHKIELEITESVLIGDQDGIAAKLKAITRMGYRISIDDFGTGYSNLSYISRFPLHCLKIDGSFISLLPGSGPIVRLILALAQQLDVTAVAEGVEEQAQFDWLKAHGCTQVQGYYVARPCPASELSALLDPATA</sequence>
<feature type="domain" description="EAL" evidence="1">
    <location>
        <begin position="410"/>
        <end position="660"/>
    </location>
</feature>
<dbReference type="InterPro" id="IPR029787">
    <property type="entry name" value="Nucleotide_cyclase"/>
</dbReference>
<dbReference type="SUPFAM" id="SSF55785">
    <property type="entry name" value="PYP-like sensor domain (PAS domain)"/>
    <property type="match status" value="2"/>
</dbReference>